<protein>
    <recommendedName>
        <fullName evidence="3">C2H2-type domain-containing protein</fullName>
    </recommendedName>
</protein>
<comment type="caution">
    <text evidence="1">The sequence shown here is derived from an EMBL/GenBank/DDBJ whole genome shotgun (WGS) entry which is preliminary data.</text>
</comment>
<evidence type="ECO:0008006" key="3">
    <source>
        <dbReference type="Google" id="ProtNLM"/>
    </source>
</evidence>
<sequence length="105" mass="11438">MPDTTAQPTGRCYCGCGQTIGYGRYFAAGHDKTAEAAFLAIHHDASVAQMLHAHGYRPVADRDAEGSVTKTAVDKGLWQECPRGCGYRGARESINNHVNRYHGEK</sequence>
<accession>A0ABS2U351</accession>
<dbReference type="EMBL" id="JADKYB010000030">
    <property type="protein sequence ID" value="MBM9510009.1"/>
    <property type="molecule type" value="Genomic_DNA"/>
</dbReference>
<gene>
    <name evidence="1" type="ORF">ITX44_36725</name>
</gene>
<organism evidence="1 2">
    <name type="scientific">Actinacidiphila acididurans</name>
    <dbReference type="NCBI Taxonomy" id="2784346"/>
    <lineage>
        <taxon>Bacteria</taxon>
        <taxon>Bacillati</taxon>
        <taxon>Actinomycetota</taxon>
        <taxon>Actinomycetes</taxon>
        <taxon>Kitasatosporales</taxon>
        <taxon>Streptomycetaceae</taxon>
        <taxon>Actinacidiphila</taxon>
    </lineage>
</organism>
<evidence type="ECO:0000313" key="1">
    <source>
        <dbReference type="EMBL" id="MBM9510009.1"/>
    </source>
</evidence>
<proteinExistence type="predicted"/>
<name>A0ABS2U351_9ACTN</name>
<dbReference type="Proteomes" id="UP000749040">
    <property type="component" value="Unassembled WGS sequence"/>
</dbReference>
<dbReference type="RefSeq" id="WP_205363739.1">
    <property type="nucleotide sequence ID" value="NZ_JADKYB010000030.1"/>
</dbReference>
<evidence type="ECO:0000313" key="2">
    <source>
        <dbReference type="Proteomes" id="UP000749040"/>
    </source>
</evidence>
<reference evidence="1 2" key="1">
    <citation type="submission" date="2021-01" db="EMBL/GenBank/DDBJ databases">
        <title>Streptomyces acididurans sp. nov., isolated from a peat swamp forest soil.</title>
        <authorList>
            <person name="Chantavorakit T."/>
            <person name="Duangmal K."/>
        </authorList>
    </citation>
    <scope>NUCLEOTIDE SEQUENCE [LARGE SCALE GENOMIC DNA]</scope>
    <source>
        <strain evidence="1 2">KK5PA1</strain>
    </source>
</reference>
<keyword evidence="2" id="KW-1185">Reference proteome</keyword>